<feature type="transmembrane region" description="Helical" evidence="5">
    <location>
        <begin position="409"/>
        <end position="427"/>
    </location>
</feature>
<keyword evidence="3 5" id="KW-1133">Transmembrane helix</keyword>
<protein>
    <submittedName>
        <fullName evidence="7">O-antigen ligase family protein</fullName>
    </submittedName>
</protein>
<feature type="transmembrane region" description="Helical" evidence="5">
    <location>
        <begin position="204"/>
        <end position="219"/>
    </location>
</feature>
<sequence length="432" mass="49256">MLILISAVLLMFAVSSLAVTKEKTFLICLFVMTWIPYYRIFSTPSLTHYYQTGIILLLFFVLVLKYLPRFLADDMVVRTGPLAKEMLFLLLFAVFFFGIGTIRGNSITNSLGQLFIFAEIVIFYFITYNLLYGIDLQKFIRKFVGVLMFSVCAGAVLVAIGIFPPTTVFTPMEHFRIVLSAPLFSWFIAAYLIQELAFTNKRNFHLLIYLLPFLLFVYLSHFRSYWLGFVSTVFMIYLLNFLATKGITISTKRILLNIGLAAGAVALYFYTLVYDVEFLDYGFERIYLAASFQDPSVLTRMEEMKELGKLVKENALFGSGLGAEYMSFSHSAGHMVSKNYIHNIVYFFLFKSGFVGFGIILAVVASIFYKLFLKQIRKADFTKEQINLAIVLFSFIIGLSIASLSEPEIINFLYTPFIGILLSLLSLNTKKE</sequence>
<comment type="subcellular location">
    <subcellularLocation>
        <location evidence="1">Membrane</location>
        <topology evidence="1">Multi-pass membrane protein</topology>
    </subcellularLocation>
</comment>
<accession>A0ABV7KN84</accession>
<dbReference type="RefSeq" id="WP_117314140.1">
    <property type="nucleotide sequence ID" value="NZ_JBHRUJ010000014.1"/>
</dbReference>
<feature type="transmembrane region" description="Helical" evidence="5">
    <location>
        <begin position="344"/>
        <end position="373"/>
    </location>
</feature>
<comment type="caution">
    <text evidence="7">The sequence shown here is derived from an EMBL/GenBank/DDBJ whole genome shotgun (WGS) entry which is preliminary data.</text>
</comment>
<feature type="domain" description="O-antigen ligase-related" evidence="6">
    <location>
        <begin position="210"/>
        <end position="360"/>
    </location>
</feature>
<evidence type="ECO:0000256" key="2">
    <source>
        <dbReference type="ARBA" id="ARBA00022692"/>
    </source>
</evidence>
<gene>
    <name evidence="7" type="ORF">ACFOEJ_07560</name>
</gene>
<reference evidence="8" key="1">
    <citation type="journal article" date="2019" name="Int. J. Syst. Evol. Microbiol.">
        <title>The Global Catalogue of Microorganisms (GCM) 10K type strain sequencing project: providing services to taxonomists for standard genome sequencing and annotation.</title>
        <authorList>
            <consortium name="The Broad Institute Genomics Platform"/>
            <consortium name="The Broad Institute Genome Sequencing Center for Infectious Disease"/>
            <person name="Wu L."/>
            <person name="Ma J."/>
        </authorList>
    </citation>
    <scope>NUCLEOTIDE SEQUENCE [LARGE SCALE GENOMIC DNA]</scope>
    <source>
        <strain evidence="8">CCM 320</strain>
    </source>
</reference>
<feature type="transmembrane region" description="Helical" evidence="5">
    <location>
        <begin position="48"/>
        <end position="67"/>
    </location>
</feature>
<evidence type="ECO:0000256" key="1">
    <source>
        <dbReference type="ARBA" id="ARBA00004141"/>
    </source>
</evidence>
<keyword evidence="8" id="KW-1185">Reference proteome</keyword>
<feature type="transmembrane region" description="Helical" evidence="5">
    <location>
        <begin position="87"/>
        <end position="105"/>
    </location>
</feature>
<feature type="transmembrane region" description="Helical" evidence="5">
    <location>
        <begin position="111"/>
        <end position="131"/>
    </location>
</feature>
<feature type="transmembrane region" description="Helical" evidence="5">
    <location>
        <begin position="143"/>
        <end position="163"/>
    </location>
</feature>
<evidence type="ECO:0000256" key="4">
    <source>
        <dbReference type="ARBA" id="ARBA00023136"/>
    </source>
</evidence>
<name>A0ABV7KN84_PLAOK</name>
<dbReference type="Pfam" id="PF04932">
    <property type="entry name" value="Wzy_C"/>
    <property type="match status" value="1"/>
</dbReference>
<evidence type="ECO:0000313" key="8">
    <source>
        <dbReference type="Proteomes" id="UP001595625"/>
    </source>
</evidence>
<dbReference type="GO" id="GO:0016874">
    <property type="term" value="F:ligase activity"/>
    <property type="evidence" value="ECO:0007669"/>
    <property type="project" value="UniProtKB-KW"/>
</dbReference>
<keyword evidence="7" id="KW-0436">Ligase</keyword>
<dbReference type="InterPro" id="IPR007016">
    <property type="entry name" value="O-antigen_ligase-rel_domated"/>
</dbReference>
<dbReference type="EMBL" id="JBHRUJ010000014">
    <property type="protein sequence ID" value="MFC3210920.1"/>
    <property type="molecule type" value="Genomic_DNA"/>
</dbReference>
<dbReference type="Proteomes" id="UP001595625">
    <property type="component" value="Unassembled WGS sequence"/>
</dbReference>
<keyword evidence="2 5" id="KW-0812">Transmembrane</keyword>
<evidence type="ECO:0000313" key="7">
    <source>
        <dbReference type="EMBL" id="MFC3210920.1"/>
    </source>
</evidence>
<organism evidence="7 8">
    <name type="scientific">Planomicrobium okeanokoites</name>
    <name type="common">Planococcus okeanokoites</name>
    <name type="synonym">Flavobacterium okeanokoites</name>
    <dbReference type="NCBI Taxonomy" id="244"/>
    <lineage>
        <taxon>Bacteria</taxon>
        <taxon>Bacillati</taxon>
        <taxon>Bacillota</taxon>
        <taxon>Bacilli</taxon>
        <taxon>Bacillales</taxon>
        <taxon>Caryophanaceae</taxon>
        <taxon>Planomicrobium</taxon>
    </lineage>
</organism>
<feature type="transmembrane region" description="Helical" evidence="5">
    <location>
        <begin position="175"/>
        <end position="192"/>
    </location>
</feature>
<proteinExistence type="predicted"/>
<feature type="transmembrane region" description="Helical" evidence="5">
    <location>
        <begin position="385"/>
        <end position="403"/>
    </location>
</feature>
<evidence type="ECO:0000256" key="3">
    <source>
        <dbReference type="ARBA" id="ARBA00022989"/>
    </source>
</evidence>
<feature type="transmembrane region" description="Helical" evidence="5">
    <location>
        <begin position="225"/>
        <end position="242"/>
    </location>
</feature>
<keyword evidence="4 5" id="KW-0472">Membrane</keyword>
<evidence type="ECO:0000259" key="6">
    <source>
        <dbReference type="Pfam" id="PF04932"/>
    </source>
</evidence>
<feature type="transmembrane region" description="Helical" evidence="5">
    <location>
        <begin position="254"/>
        <end position="273"/>
    </location>
</feature>
<evidence type="ECO:0000256" key="5">
    <source>
        <dbReference type="SAM" id="Phobius"/>
    </source>
</evidence>